<evidence type="ECO:0000256" key="1">
    <source>
        <dbReference type="SAM" id="Phobius"/>
    </source>
</evidence>
<keyword evidence="1" id="KW-0472">Membrane</keyword>
<reference evidence="2" key="2">
    <citation type="journal article" date="2016" name="Fungal Biol.">
        <title>Ochratoxin A production by Penicillium thymicola.</title>
        <authorList>
            <person name="Nguyen H.D.T."/>
            <person name="McMullin D.R."/>
            <person name="Ponomareva E."/>
            <person name="Riley R."/>
            <person name="Pomraning K.R."/>
            <person name="Baker S.E."/>
            <person name="Seifert K.A."/>
        </authorList>
    </citation>
    <scope>NUCLEOTIDE SEQUENCE</scope>
    <source>
        <strain evidence="2">DAOM 180753</strain>
    </source>
</reference>
<dbReference type="AlphaFoldDB" id="A0AAI9X7Y8"/>
<accession>A0AAI9X7Y8</accession>
<gene>
    <name evidence="2" type="ORF">VN97_g6117</name>
</gene>
<evidence type="ECO:0000313" key="2">
    <source>
        <dbReference type="EMBL" id="KAJ9487215.1"/>
    </source>
</evidence>
<feature type="non-terminal residue" evidence="2">
    <location>
        <position position="1"/>
    </location>
</feature>
<proteinExistence type="predicted"/>
<dbReference type="Proteomes" id="UP001227192">
    <property type="component" value="Unassembled WGS sequence"/>
</dbReference>
<comment type="caution">
    <text evidence="2">The sequence shown here is derived from an EMBL/GenBank/DDBJ whole genome shotgun (WGS) entry which is preliminary data.</text>
</comment>
<keyword evidence="3" id="KW-1185">Reference proteome</keyword>
<reference evidence="2" key="1">
    <citation type="submission" date="2015-06" db="EMBL/GenBank/DDBJ databases">
        <authorList>
            <person name="Nguyen H."/>
        </authorList>
    </citation>
    <scope>NUCLEOTIDE SEQUENCE</scope>
    <source>
        <strain evidence="2">DAOM 180753</strain>
    </source>
</reference>
<dbReference type="EMBL" id="LACB01000170">
    <property type="protein sequence ID" value="KAJ9487215.1"/>
    <property type="molecule type" value="Genomic_DNA"/>
</dbReference>
<organism evidence="2 3">
    <name type="scientific">Penicillium thymicola</name>
    <dbReference type="NCBI Taxonomy" id="293382"/>
    <lineage>
        <taxon>Eukaryota</taxon>
        <taxon>Fungi</taxon>
        <taxon>Dikarya</taxon>
        <taxon>Ascomycota</taxon>
        <taxon>Pezizomycotina</taxon>
        <taxon>Eurotiomycetes</taxon>
        <taxon>Eurotiomycetidae</taxon>
        <taxon>Eurotiales</taxon>
        <taxon>Aspergillaceae</taxon>
        <taxon>Penicillium</taxon>
    </lineage>
</organism>
<evidence type="ECO:0000313" key="3">
    <source>
        <dbReference type="Proteomes" id="UP001227192"/>
    </source>
</evidence>
<protein>
    <submittedName>
        <fullName evidence="2">Uncharacterized protein</fullName>
    </submittedName>
</protein>
<sequence length="37" mass="4507">LIFYFLTLRFPFFFFFFSIFDLHLLCPFSPLTLPTPT</sequence>
<name>A0AAI9X7Y8_PENTH</name>
<keyword evidence="1" id="KW-1133">Transmembrane helix</keyword>
<feature type="transmembrane region" description="Helical" evidence="1">
    <location>
        <begin position="12"/>
        <end position="33"/>
    </location>
</feature>
<keyword evidence="1" id="KW-0812">Transmembrane</keyword>